<evidence type="ECO:0000313" key="11">
    <source>
        <dbReference type="EMBL" id="KCZ70670.1"/>
    </source>
</evidence>
<sequence>MNGDEPFYKTSRFLLLVLVVLGSIAAVMLSYSDGELRIQSNLKYGLDLEGGSWLQLQLQGAVAQVDADEGKIVQAEFGRLLDGSAITIDEIAANSVTFTTPKEINKNTIDSFGYGISTISKGTDGGTRVILETNKDFLIKKYLENNLNAEVIPIEGRFITMEIRKAVTEDELNTILEPVGGKVIPPFRAGVTEETRDLTKQILEDKLNSLGLKEIPIRTVGDNYILIDLAGVDMATAREIAAKPGKFEIRIQVQGNETAHVLYGNEIIGVDPIQKERDAWGVPFKLSDKGAAALRDAAIQYGAVTDPDAHNLGMYLDDRLVFDAPLAPDLARNIQRVPVRELFATTGTGEEGQIRARELQIHLRAGALPVNVEVIGSGQVSADLGEKFKEQVAIAGIIALMTVAIAVYFRYRQPNIIVPMLATSFSEVIIILGFTAVIGYQLDLATIAGIIVVIGTGVDHLIIITDEVLAGGAMPPSKVYKSRLTKAFAIIFAAAATILIAMSPLLFMGFGAIKGFAVITIVGVLIGVGIARPAYAIIIKDLLMEDTDKKYVGED</sequence>
<evidence type="ECO:0000256" key="8">
    <source>
        <dbReference type="ARBA" id="ARBA00023136"/>
    </source>
</evidence>
<evidence type="ECO:0000256" key="5">
    <source>
        <dbReference type="ARBA" id="ARBA00022927"/>
    </source>
</evidence>
<dbReference type="GO" id="GO:0005886">
    <property type="term" value="C:plasma membrane"/>
    <property type="evidence" value="ECO:0007669"/>
    <property type="project" value="UniProtKB-SubCell"/>
</dbReference>
<evidence type="ECO:0000256" key="9">
    <source>
        <dbReference type="HAMAP-Rule" id="MF_01463"/>
    </source>
</evidence>
<evidence type="ECO:0000259" key="10">
    <source>
        <dbReference type="Pfam" id="PF02355"/>
    </source>
</evidence>
<keyword evidence="2 9" id="KW-0813">Transport</keyword>
<dbReference type="InterPro" id="IPR024912">
    <property type="entry name" value="SecD_arc"/>
</dbReference>
<dbReference type="GO" id="GO:0006605">
    <property type="term" value="P:protein targeting"/>
    <property type="evidence" value="ECO:0007669"/>
    <property type="project" value="UniProtKB-UniRule"/>
</dbReference>
<organism evidence="11 12">
    <name type="scientific">Candidatus Methanoperedens nitratireducens</name>
    <dbReference type="NCBI Taxonomy" id="1392998"/>
    <lineage>
        <taxon>Archaea</taxon>
        <taxon>Methanobacteriati</taxon>
        <taxon>Methanobacteriota</taxon>
        <taxon>Stenosarchaea group</taxon>
        <taxon>Methanomicrobia</taxon>
        <taxon>Methanosarcinales</taxon>
        <taxon>ANME-2 cluster</taxon>
        <taxon>Candidatus Methanoperedentaceae</taxon>
        <taxon>Candidatus Methanoperedens</taxon>
    </lineage>
</organism>
<comment type="subunit">
    <text evidence="9">Part of the protein translocation apparatus. Forms a complex with SecF.</text>
</comment>
<dbReference type="InterPro" id="IPR022813">
    <property type="entry name" value="SecD/SecF_arch_bac"/>
</dbReference>
<dbReference type="AlphaFoldDB" id="A0A062V5I6"/>
<reference evidence="11 12" key="1">
    <citation type="journal article" date="2013" name="Nature">
        <title>Anaerobic oxidation of methane coupled to nitrate reduction in a novel archaeal lineage.</title>
        <authorList>
            <person name="Haroon M.F."/>
            <person name="Hu S."/>
            <person name="Shi Y."/>
            <person name="Imelfort M."/>
            <person name="Keller J."/>
            <person name="Hugenholtz P."/>
            <person name="Yuan Z."/>
            <person name="Tyson G.W."/>
        </authorList>
    </citation>
    <scope>NUCLEOTIDE SEQUENCE [LARGE SCALE GENOMIC DNA]</scope>
    <source>
        <strain evidence="11 12">ANME-2d</strain>
    </source>
</reference>
<dbReference type="PANTHER" id="PTHR30081:SF1">
    <property type="entry name" value="PROTEIN TRANSLOCASE SUBUNIT SECD"/>
    <property type="match status" value="1"/>
</dbReference>
<proteinExistence type="inferred from homology"/>
<keyword evidence="5 9" id="KW-0653">Protein transport</keyword>
<evidence type="ECO:0000256" key="7">
    <source>
        <dbReference type="ARBA" id="ARBA00023010"/>
    </source>
</evidence>
<keyword evidence="4 9" id="KW-0812">Transmembrane</keyword>
<comment type="subcellular location">
    <subcellularLocation>
        <location evidence="1 9">Cell membrane</location>
        <topology evidence="1 9">Multi-pass membrane protein</topology>
    </subcellularLocation>
</comment>
<comment type="caution">
    <text evidence="11">The sequence shown here is derived from an EMBL/GenBank/DDBJ whole genome shotgun (WGS) entry which is preliminary data.</text>
</comment>
<dbReference type="Pfam" id="PF02355">
    <property type="entry name" value="SecD_SecF_C"/>
    <property type="match status" value="1"/>
</dbReference>
<dbReference type="OrthoDB" id="146638at2157"/>
<evidence type="ECO:0000256" key="1">
    <source>
        <dbReference type="ARBA" id="ARBA00004651"/>
    </source>
</evidence>
<keyword evidence="3 9" id="KW-1003">Cell membrane</keyword>
<gene>
    <name evidence="9" type="primary">secD</name>
    <name evidence="11" type="ORF">ANME2D_02693</name>
</gene>
<evidence type="ECO:0000256" key="6">
    <source>
        <dbReference type="ARBA" id="ARBA00022989"/>
    </source>
</evidence>
<keyword evidence="6 9" id="KW-1133">Transmembrane helix</keyword>
<feature type="transmembrane region" description="Helical" evidence="9">
    <location>
        <begin position="487"/>
        <end position="510"/>
    </location>
</feature>
<evidence type="ECO:0000256" key="2">
    <source>
        <dbReference type="ARBA" id="ARBA00022448"/>
    </source>
</evidence>
<dbReference type="EMBL" id="JMIY01000007">
    <property type="protein sequence ID" value="KCZ70670.1"/>
    <property type="molecule type" value="Genomic_DNA"/>
</dbReference>
<dbReference type="GO" id="GO:0065002">
    <property type="term" value="P:intracellular protein transmembrane transport"/>
    <property type="evidence" value="ECO:0007669"/>
    <property type="project" value="UniProtKB-UniRule"/>
</dbReference>
<keyword evidence="7 9" id="KW-0811">Translocation</keyword>
<name>A0A062V5I6_9EURY</name>
<accession>A0A062V5I6</accession>
<evidence type="ECO:0000256" key="3">
    <source>
        <dbReference type="ARBA" id="ARBA00022475"/>
    </source>
</evidence>
<dbReference type="InterPro" id="IPR048634">
    <property type="entry name" value="SecD_SecF_C"/>
</dbReference>
<dbReference type="HAMAP" id="MF_01463_A">
    <property type="entry name" value="SecD_A"/>
    <property type="match status" value="1"/>
</dbReference>
<evidence type="ECO:0000313" key="12">
    <source>
        <dbReference type="Proteomes" id="UP000027153"/>
    </source>
</evidence>
<dbReference type="RefSeq" id="WP_048092464.1">
    <property type="nucleotide sequence ID" value="NZ_JMIY01000007.1"/>
</dbReference>
<evidence type="ECO:0000256" key="4">
    <source>
        <dbReference type="ARBA" id="ARBA00022692"/>
    </source>
</evidence>
<keyword evidence="8 9" id="KW-0472">Membrane</keyword>
<feature type="transmembrane region" description="Helical" evidence="9">
    <location>
        <begin position="392"/>
        <end position="409"/>
    </location>
</feature>
<dbReference type="Gene3D" id="3.30.70.3220">
    <property type="match status" value="1"/>
</dbReference>
<dbReference type="Gene3D" id="1.20.1640.10">
    <property type="entry name" value="Multidrug efflux transporter AcrB transmembrane domain"/>
    <property type="match status" value="1"/>
</dbReference>
<feature type="transmembrane region" description="Helical" evidence="9">
    <location>
        <begin position="12"/>
        <end position="31"/>
    </location>
</feature>
<dbReference type="SUPFAM" id="SSF82866">
    <property type="entry name" value="Multidrug efflux transporter AcrB transmembrane domain"/>
    <property type="match status" value="1"/>
</dbReference>
<dbReference type="PANTHER" id="PTHR30081">
    <property type="entry name" value="PROTEIN-EXPORT MEMBRANE PROTEIN SEC"/>
    <property type="match status" value="1"/>
</dbReference>
<keyword evidence="12" id="KW-1185">Reference proteome</keyword>
<dbReference type="PATRIC" id="fig|1392998.3.peg.2991"/>
<feature type="transmembrane region" description="Helical" evidence="9">
    <location>
        <begin position="444"/>
        <end position="466"/>
    </location>
</feature>
<dbReference type="NCBIfam" id="NF006217">
    <property type="entry name" value="PRK08343.1-3"/>
    <property type="match status" value="1"/>
</dbReference>
<comment type="similarity">
    <text evidence="9">Belongs to the SecD/SecF family. SecD subfamily.</text>
</comment>
<protein>
    <recommendedName>
        <fullName evidence="9">Protein-export membrane protein SecD</fullName>
    </recommendedName>
</protein>
<comment type="function">
    <text evidence="9">Involved in protein export.</text>
</comment>
<feature type="domain" description="Protein export membrane protein SecD/SecF C-terminal" evidence="10">
    <location>
        <begin position="371"/>
        <end position="528"/>
    </location>
</feature>
<feature type="transmembrane region" description="Helical" evidence="9">
    <location>
        <begin position="516"/>
        <end position="535"/>
    </location>
</feature>
<feature type="transmembrane region" description="Helical" evidence="9">
    <location>
        <begin position="416"/>
        <end position="438"/>
    </location>
</feature>
<dbReference type="Proteomes" id="UP000027153">
    <property type="component" value="Unassembled WGS sequence"/>
</dbReference>